<feature type="coiled-coil region" evidence="7">
    <location>
        <begin position="791"/>
        <end position="825"/>
    </location>
</feature>
<dbReference type="CDD" id="cd03278">
    <property type="entry name" value="ABC_SMC_barmotin"/>
    <property type="match status" value="2"/>
</dbReference>
<evidence type="ECO:0000313" key="10">
    <source>
        <dbReference type="Proteomes" id="UP000198752"/>
    </source>
</evidence>
<keyword evidence="5 7" id="KW-0175">Coiled coil</keyword>
<dbReference type="PANTHER" id="PTHR43977">
    <property type="entry name" value="STRUCTURAL MAINTENANCE OF CHROMOSOMES PROTEIN 3"/>
    <property type="match status" value="1"/>
</dbReference>
<dbReference type="Proteomes" id="UP000198752">
    <property type="component" value="Unassembled WGS sequence"/>
</dbReference>
<keyword evidence="6 7" id="KW-0238">DNA-binding</keyword>
<dbReference type="Gene3D" id="1.20.1060.20">
    <property type="match status" value="1"/>
</dbReference>
<dbReference type="AlphaFoldDB" id="A0A1I2NGL3"/>
<dbReference type="InterPro" id="IPR003395">
    <property type="entry name" value="RecF/RecN/SMC_N"/>
</dbReference>
<dbReference type="GO" id="GO:0030261">
    <property type="term" value="P:chromosome condensation"/>
    <property type="evidence" value="ECO:0007669"/>
    <property type="project" value="InterPro"/>
</dbReference>
<dbReference type="GO" id="GO:0005694">
    <property type="term" value="C:chromosome"/>
    <property type="evidence" value="ECO:0007669"/>
    <property type="project" value="InterPro"/>
</dbReference>
<name>A0A1I2NGL3_9BACL</name>
<proteinExistence type="inferred from homology"/>
<feature type="coiled-coil region" evidence="7">
    <location>
        <begin position="297"/>
        <end position="398"/>
    </location>
</feature>
<evidence type="ECO:0000256" key="6">
    <source>
        <dbReference type="ARBA" id="ARBA00023125"/>
    </source>
</evidence>
<protein>
    <recommendedName>
        <fullName evidence="7">Chromosome partition protein Smc</fullName>
    </recommendedName>
</protein>
<dbReference type="GO" id="GO:0007062">
    <property type="term" value="P:sister chromatid cohesion"/>
    <property type="evidence" value="ECO:0007669"/>
    <property type="project" value="InterPro"/>
</dbReference>
<organism evidence="9 10">
    <name type="scientific">Sporolactobacillus nakayamae</name>
    <dbReference type="NCBI Taxonomy" id="269670"/>
    <lineage>
        <taxon>Bacteria</taxon>
        <taxon>Bacillati</taxon>
        <taxon>Bacillota</taxon>
        <taxon>Bacilli</taxon>
        <taxon>Bacillales</taxon>
        <taxon>Sporolactobacillaceae</taxon>
        <taxon>Sporolactobacillus</taxon>
    </lineage>
</organism>
<comment type="subunit">
    <text evidence="7">Homodimer.</text>
</comment>
<evidence type="ECO:0000313" key="9">
    <source>
        <dbReference type="EMBL" id="SFG02170.1"/>
    </source>
</evidence>
<dbReference type="GO" id="GO:0005737">
    <property type="term" value="C:cytoplasm"/>
    <property type="evidence" value="ECO:0007669"/>
    <property type="project" value="UniProtKB-SubCell"/>
</dbReference>
<feature type="coiled-coil region" evidence="7">
    <location>
        <begin position="672"/>
        <end position="741"/>
    </location>
</feature>
<dbReference type="GO" id="GO:0016887">
    <property type="term" value="F:ATP hydrolysis activity"/>
    <property type="evidence" value="ECO:0007669"/>
    <property type="project" value="InterPro"/>
</dbReference>
<keyword evidence="4 7" id="KW-0067">ATP-binding</keyword>
<dbReference type="FunFam" id="3.40.50.300:FF:000984">
    <property type="entry name" value="Chromosome partition protein Smc"/>
    <property type="match status" value="1"/>
</dbReference>
<dbReference type="Pfam" id="PF02463">
    <property type="entry name" value="SMC_N"/>
    <property type="match status" value="1"/>
</dbReference>
<dbReference type="OrthoDB" id="9808768at2"/>
<dbReference type="GO" id="GO:0006260">
    <property type="term" value="P:DNA replication"/>
    <property type="evidence" value="ECO:0007669"/>
    <property type="project" value="UniProtKB-UniRule"/>
</dbReference>
<evidence type="ECO:0000256" key="5">
    <source>
        <dbReference type="ARBA" id="ARBA00023054"/>
    </source>
</evidence>
<evidence type="ECO:0000256" key="1">
    <source>
        <dbReference type="ARBA" id="ARBA00004496"/>
    </source>
</evidence>
<dbReference type="NCBIfam" id="TIGR02168">
    <property type="entry name" value="SMC_prok_B"/>
    <property type="match status" value="1"/>
</dbReference>
<dbReference type="InterPro" id="IPR027417">
    <property type="entry name" value="P-loop_NTPase"/>
</dbReference>
<evidence type="ECO:0000256" key="2">
    <source>
        <dbReference type="ARBA" id="ARBA00022490"/>
    </source>
</evidence>
<dbReference type="STRING" id="269670.SAMN02982927_00448"/>
<evidence type="ECO:0000256" key="7">
    <source>
        <dbReference type="HAMAP-Rule" id="MF_01894"/>
    </source>
</evidence>
<dbReference type="HAMAP" id="MF_01894">
    <property type="entry name" value="Smc_prok"/>
    <property type="match status" value="1"/>
</dbReference>
<dbReference type="RefSeq" id="WP_093669604.1">
    <property type="nucleotide sequence ID" value="NZ_FOOY01000003.1"/>
</dbReference>
<keyword evidence="3 7" id="KW-0547">Nucleotide-binding</keyword>
<dbReference type="InterPro" id="IPR024704">
    <property type="entry name" value="SMC"/>
</dbReference>
<dbReference type="EMBL" id="FOOY01000003">
    <property type="protein sequence ID" value="SFG02170.1"/>
    <property type="molecule type" value="Genomic_DNA"/>
</dbReference>
<comment type="similarity">
    <text evidence="7">Belongs to the SMC family.</text>
</comment>
<reference evidence="10" key="1">
    <citation type="submission" date="2016-10" db="EMBL/GenBank/DDBJ databases">
        <authorList>
            <person name="Varghese N."/>
            <person name="Submissions S."/>
        </authorList>
    </citation>
    <scope>NUCLEOTIDE SEQUENCE [LARGE SCALE GENOMIC DNA]</scope>
    <source>
        <strain evidence="10">ATCC 700379</strain>
    </source>
</reference>
<keyword evidence="2 7" id="KW-0963">Cytoplasm</keyword>
<evidence type="ECO:0000256" key="4">
    <source>
        <dbReference type="ARBA" id="ARBA00022840"/>
    </source>
</evidence>
<dbReference type="Pfam" id="PF06470">
    <property type="entry name" value="SMC_hinge"/>
    <property type="match status" value="1"/>
</dbReference>
<sequence>MFLKRLDVSGFKSFANKTSVEFVPGVTAVVGPNGSGKSNITEAIRWVLGEQSAKSLRGSKMEDIIFSGSDARKAVNMAEVTLTLDNSDRYIAMDFSEISVTRRVFRSGESEFQLNRQSCRLKDIVDLFMDSGLGKEAYSVIGQGKIDEILNSKAEDKRKIFEEASGVLKYKLRKQAAEKQLNESEDNLNRVEDILHELEARLDPLEQQASIAKDYLEKKGELEEVDIALLAHDIDDLHGQWEEKKKRVEALTLKKKMLTDEIEQFDQEYRSKRSALEELDHSIEVRQTEWAESAEQLEKLLGTKQVLNERNKHAQSNAEELRERIAHLGEQLNQEQRIRAEALKNELTEKSALTKIRQNLVKKQKEFGSFEQNLDELIEQLKEDYIEVLNQQASMRNERRYLSDQEKILESKKKRIWTNTEEMKTAAEKAGEQKKALTLQLEKIGANGNVLKERFEAFQSRSEEERNRYAKEKDAVDKINHFIEQAHSRKELLEALKEDYAGYYQGVKMVLKNRKRLSGIHGAVAELIQVAKDYGTAIETALGGSSQHVVVSDESAGRQAIQFLRRNKAGRATFLPISVIKPKSISPAERSRLQRHSAFIGTGSELLTCDPQYKQIVAFLLGSVIVARNLEGANEIARQINYRYRIVTLEGDSVAPGGAMTGGSTKQHQASLIGRSTEIDELDRQLKEMREKRAQLQHDFSKLKNQIAADEMETEKVRQELQETLNQYREIEAQKREAETKETASLEKYHLFTRENGDFNAEQEKITARLREIDGKVSENEKKGKSLTDQISRLTKNREDIDSSKEALQAEITSLKVKVAEQSQIVAHQEEKALQSKARVGELESSLEALRSSANGIDSEIENQHENVEQLDQRIHDAQSRKEILMDELMKMRTSRHDRQHALSDEETRMSKRRAELNEVSIAYQEENVVLGRMDVQLDHLLDTLREDYKLTIEAARENYQLTMELMDARKKVKLIKMAIEEMGTVNLGAIDEYETVLERKNFLSTQRADLLKARDTLNHVMSEMDQVVEQRFTETFNKIRTHFQSVFRELFGGGRADLQLIEPENMLTSGVDILAEPPGKKLQRLSLLSGGERALTAIALLFAILKVRPVPFCVLDEVEAALDDANVDRYAAFLKKFSLETQFIVVTHRHGTMERSDVLYGVTMQESGISRLVSVRLEETTDLLTAGNG</sequence>
<comment type="subcellular location">
    <subcellularLocation>
        <location evidence="1 7">Cytoplasm</location>
    </subcellularLocation>
</comment>
<dbReference type="PIRSF" id="PIRSF005719">
    <property type="entry name" value="SMC"/>
    <property type="match status" value="1"/>
</dbReference>
<feature type="domain" description="SMC hinge" evidence="8">
    <location>
        <begin position="518"/>
        <end position="637"/>
    </location>
</feature>
<dbReference type="InterPro" id="IPR036277">
    <property type="entry name" value="SMC_hinge_sf"/>
</dbReference>
<comment type="domain">
    <text evidence="7">Contains large globular domains required for ATP hydrolysis at each terminus and a third globular domain forming a flexible hinge near the middle of the molecule. These domains are separated by coiled-coil structures.</text>
</comment>
<dbReference type="SUPFAM" id="SSF52540">
    <property type="entry name" value="P-loop containing nucleoside triphosphate hydrolases"/>
    <property type="match status" value="1"/>
</dbReference>
<dbReference type="SUPFAM" id="SSF75553">
    <property type="entry name" value="Smc hinge domain"/>
    <property type="match status" value="1"/>
</dbReference>
<keyword evidence="10" id="KW-1185">Reference proteome</keyword>
<accession>A0A1I2NGL3</accession>
<dbReference type="GO" id="GO:0007059">
    <property type="term" value="P:chromosome segregation"/>
    <property type="evidence" value="ECO:0007669"/>
    <property type="project" value="UniProtKB-UniRule"/>
</dbReference>
<dbReference type="InterPro" id="IPR011890">
    <property type="entry name" value="SMC_prok"/>
</dbReference>
<dbReference type="InterPro" id="IPR010935">
    <property type="entry name" value="SMC_hinge"/>
</dbReference>
<dbReference type="Gene3D" id="3.30.70.1620">
    <property type="match status" value="1"/>
</dbReference>
<evidence type="ECO:0000256" key="3">
    <source>
        <dbReference type="ARBA" id="ARBA00022741"/>
    </source>
</evidence>
<dbReference type="FunFam" id="3.40.50.300:FF:000901">
    <property type="entry name" value="Chromosome partition protein Smc"/>
    <property type="match status" value="1"/>
</dbReference>
<dbReference type="GO" id="GO:0005524">
    <property type="term" value="F:ATP binding"/>
    <property type="evidence" value="ECO:0007669"/>
    <property type="project" value="UniProtKB-UniRule"/>
</dbReference>
<gene>
    <name evidence="7" type="primary">smc</name>
    <name evidence="9" type="ORF">SAMN02982927_00448</name>
</gene>
<evidence type="ECO:0000259" key="8">
    <source>
        <dbReference type="SMART" id="SM00968"/>
    </source>
</evidence>
<comment type="function">
    <text evidence="7">Required for chromosome condensation and partitioning.</text>
</comment>
<dbReference type="SMART" id="SM00968">
    <property type="entry name" value="SMC_hinge"/>
    <property type="match status" value="1"/>
</dbReference>
<feature type="binding site" evidence="7">
    <location>
        <begin position="32"/>
        <end position="39"/>
    </location>
    <ligand>
        <name>ATP</name>
        <dbReference type="ChEBI" id="CHEBI:30616"/>
    </ligand>
</feature>
<feature type="coiled-coil region" evidence="7">
    <location>
        <begin position="167"/>
        <end position="208"/>
    </location>
</feature>
<dbReference type="GO" id="GO:0003677">
    <property type="term" value="F:DNA binding"/>
    <property type="evidence" value="ECO:0007669"/>
    <property type="project" value="UniProtKB-UniRule"/>
</dbReference>
<dbReference type="Gene3D" id="3.40.50.300">
    <property type="entry name" value="P-loop containing nucleotide triphosphate hydrolases"/>
    <property type="match status" value="2"/>
</dbReference>
<feature type="coiled-coil region" evidence="7">
    <location>
        <begin position="854"/>
        <end position="888"/>
    </location>
</feature>